<comment type="caution">
    <text evidence="2">The sequence shown here is derived from an EMBL/GenBank/DDBJ whole genome shotgun (WGS) entry which is preliminary data.</text>
</comment>
<dbReference type="Proteomes" id="UP001361570">
    <property type="component" value="Unassembled WGS sequence"/>
</dbReference>
<sequence>MPEPVPDHDRPPHGLQVEVIGVSGTPQATTTVEISVPHELVLAVGTGATGRRVRLGLGARVLVWWTGPDGVTRYRPYEVGDVRGGAFPTWVLRPCGVCSAGDRRATQRVTMEVPVGLVTPLGMVLGETTDISEGGVRAVFAAPPTVGFSDVVQPFPDPGDVVTLAVVLGGTRTELPSRVLQSERLPDGRRLLRASFEEVDVATRTRLRITTSQEIGRQLTGHR</sequence>
<dbReference type="Pfam" id="PF07238">
    <property type="entry name" value="PilZ"/>
    <property type="match status" value="1"/>
</dbReference>
<keyword evidence="3" id="KW-1185">Reference proteome</keyword>
<accession>A0ABU8DNH0</accession>
<gene>
    <name evidence="2" type="ORF">TEK04_01405</name>
</gene>
<reference evidence="2 3" key="1">
    <citation type="submission" date="2024-03" db="EMBL/GenBank/DDBJ databases">
        <title>Draft genome sequence of Klenkia sp. LSe6-5.</title>
        <authorList>
            <person name="Duangmal K."/>
            <person name="Chantavorakit T."/>
        </authorList>
    </citation>
    <scope>NUCLEOTIDE SEQUENCE [LARGE SCALE GENOMIC DNA]</scope>
    <source>
        <strain evidence="2 3">LSe6-5</strain>
    </source>
</reference>
<organism evidence="2 3">
    <name type="scientific">Klenkia sesuvii</name>
    <dbReference type="NCBI Taxonomy" id="3103137"/>
    <lineage>
        <taxon>Bacteria</taxon>
        <taxon>Bacillati</taxon>
        <taxon>Actinomycetota</taxon>
        <taxon>Actinomycetes</taxon>
        <taxon>Geodermatophilales</taxon>
        <taxon>Geodermatophilaceae</taxon>
        <taxon>Klenkia</taxon>
    </lineage>
</organism>
<proteinExistence type="predicted"/>
<protein>
    <submittedName>
        <fullName evidence="2">PilZ domain-containing protein</fullName>
    </submittedName>
</protein>
<dbReference type="Gene3D" id="2.40.10.220">
    <property type="entry name" value="predicted glycosyltransferase like domains"/>
    <property type="match status" value="1"/>
</dbReference>
<evidence type="ECO:0000313" key="2">
    <source>
        <dbReference type="EMBL" id="MEI4270367.1"/>
    </source>
</evidence>
<dbReference type="InterPro" id="IPR009875">
    <property type="entry name" value="PilZ_domain"/>
</dbReference>
<feature type="domain" description="PilZ" evidence="1">
    <location>
        <begin position="102"/>
        <end position="208"/>
    </location>
</feature>
<dbReference type="RefSeq" id="WP_336402508.1">
    <property type="nucleotide sequence ID" value="NZ_JBAPLU010000001.1"/>
</dbReference>
<evidence type="ECO:0000313" key="3">
    <source>
        <dbReference type="Proteomes" id="UP001361570"/>
    </source>
</evidence>
<name>A0ABU8DNH0_9ACTN</name>
<evidence type="ECO:0000259" key="1">
    <source>
        <dbReference type="Pfam" id="PF07238"/>
    </source>
</evidence>
<dbReference type="EMBL" id="JBAPLU010000001">
    <property type="protein sequence ID" value="MEI4270367.1"/>
    <property type="molecule type" value="Genomic_DNA"/>
</dbReference>